<dbReference type="EMBL" id="JAOUSE010000017">
    <property type="protein sequence ID" value="MCU9594303.1"/>
    <property type="molecule type" value="Genomic_DNA"/>
</dbReference>
<dbReference type="InterPro" id="IPR050772">
    <property type="entry name" value="Hydratase-Decarb/MhpD_sf"/>
</dbReference>
<dbReference type="PANTHER" id="PTHR30143">
    <property type="entry name" value="ACID HYDRATASE"/>
    <property type="match status" value="1"/>
</dbReference>
<dbReference type="Proteomes" id="UP001208656">
    <property type="component" value="Unassembled WGS sequence"/>
</dbReference>
<dbReference type="RefSeq" id="WP_173658617.1">
    <property type="nucleotide sequence ID" value="NZ_JAOUSE010000017.1"/>
</dbReference>
<organism evidence="1 2">
    <name type="scientific">Pallidibacillus thermolactis</name>
    <dbReference type="NCBI Taxonomy" id="251051"/>
    <lineage>
        <taxon>Bacteria</taxon>
        <taxon>Bacillati</taxon>
        <taxon>Bacillota</taxon>
        <taxon>Bacilli</taxon>
        <taxon>Bacillales</taxon>
        <taxon>Bacillaceae</taxon>
        <taxon>Pallidibacillus</taxon>
    </lineage>
</organism>
<comment type="caution">
    <text evidence="1">The sequence shown here is derived from an EMBL/GenBank/DDBJ whole genome shotgun (WGS) entry which is preliminary data.</text>
</comment>
<protein>
    <submittedName>
        <fullName evidence="1">2-keto-4-pentenoate hydratase</fullName>
    </submittedName>
</protein>
<reference evidence="1 2" key="1">
    <citation type="submission" date="2022-10" db="EMBL/GenBank/DDBJ databases">
        <title>Description of Fervidibacillus gen. nov. in the family Fervidibacillaceae fam. nov. with two species, Fervidibacillus albus sp. nov., and Fervidibacillus halotolerans sp. nov., isolated from tidal flat sediments.</title>
        <authorList>
            <person name="Kwon K.K."/>
            <person name="Yang S.-H."/>
        </authorList>
    </citation>
    <scope>NUCLEOTIDE SEQUENCE [LARGE SCALE GENOMIC DNA]</scope>
    <source>
        <strain evidence="1 2">DSM 23332</strain>
    </source>
</reference>
<proteinExistence type="predicted"/>
<name>A0ABT2WF43_9BACI</name>
<gene>
    <name evidence="1" type="ORF">OEV82_07520</name>
</gene>
<evidence type="ECO:0000313" key="2">
    <source>
        <dbReference type="Proteomes" id="UP001208656"/>
    </source>
</evidence>
<dbReference type="Gene3D" id="3.90.850.10">
    <property type="entry name" value="Fumarylacetoacetase-like, C-terminal domain"/>
    <property type="match status" value="1"/>
</dbReference>
<accession>A0ABT2WF43</accession>
<keyword evidence="2" id="KW-1185">Reference proteome</keyword>
<dbReference type="InterPro" id="IPR036663">
    <property type="entry name" value="Fumarylacetoacetase_C_sf"/>
</dbReference>
<dbReference type="SUPFAM" id="SSF56529">
    <property type="entry name" value="FAH"/>
    <property type="match status" value="1"/>
</dbReference>
<dbReference type="PANTHER" id="PTHR30143:SF0">
    <property type="entry name" value="2-KETO-4-PENTENOATE HYDRATASE"/>
    <property type="match status" value="1"/>
</dbReference>
<evidence type="ECO:0000313" key="1">
    <source>
        <dbReference type="EMBL" id="MCU9594303.1"/>
    </source>
</evidence>
<sequence>MSNVIEEVVEKILHAYDTKEPIPFIHDQYDIDEDLGYAIQDALIKKQCKRQNIQVAGYKISMTTPETQAIAGVNEPAYGTLLTTNLIKSGDTLSLSDLFSPLIETEIMFILQEDLSPDADVNEVLQKSKLAAGIEIPDARYINWFPNFKLADLLSDNTATGFVVISDVIKPLTYEQLANVKMELFHNDEKIAEGVSSAVLGNPVDAVIWLAQKLAKHDKQLKKGMVISSGTFISPPVVKEGTYTVTYTNIGEAKITFVK</sequence>